<evidence type="ECO:0000313" key="3">
    <source>
        <dbReference type="Proteomes" id="UP000199537"/>
    </source>
</evidence>
<gene>
    <name evidence="2" type="ORF">SAMN05660895_1809</name>
</gene>
<reference evidence="3" key="1">
    <citation type="submission" date="2016-10" db="EMBL/GenBank/DDBJ databases">
        <authorList>
            <person name="Varghese N."/>
            <person name="Submissions S."/>
        </authorList>
    </citation>
    <scope>NUCLEOTIDE SEQUENCE [LARGE SCALE GENOMIC DNA]</scope>
    <source>
        <strain evidence="3">DSM 14807</strain>
    </source>
</reference>
<dbReference type="EMBL" id="FPCJ01000001">
    <property type="protein sequence ID" value="SFV33775.1"/>
    <property type="molecule type" value="Genomic_DNA"/>
</dbReference>
<dbReference type="Proteomes" id="UP000199537">
    <property type="component" value="Unassembled WGS sequence"/>
</dbReference>
<dbReference type="AlphaFoldDB" id="A0A1I7NGI6"/>
<keyword evidence="1" id="KW-0472">Membrane</keyword>
<protein>
    <submittedName>
        <fullName evidence="2">Uncharacterized protein</fullName>
    </submittedName>
</protein>
<name>A0A1I7NGI6_9BACT</name>
<accession>A0A1I7NGI6</accession>
<proteinExistence type="predicted"/>
<keyword evidence="1" id="KW-1133">Transmembrane helix</keyword>
<feature type="transmembrane region" description="Helical" evidence="1">
    <location>
        <begin position="12"/>
        <end position="30"/>
    </location>
</feature>
<evidence type="ECO:0000256" key="1">
    <source>
        <dbReference type="SAM" id="Phobius"/>
    </source>
</evidence>
<keyword evidence="3" id="KW-1185">Reference proteome</keyword>
<sequence length="43" mass="4936">MDTLLDILRHFQPYAIAIVFLLGYLAEHVFPEKNFPTNGITIC</sequence>
<organism evidence="2 3">
    <name type="scientific">Thermoflavifilum thermophilum</name>
    <dbReference type="NCBI Taxonomy" id="1393122"/>
    <lineage>
        <taxon>Bacteria</taxon>
        <taxon>Pseudomonadati</taxon>
        <taxon>Bacteroidota</taxon>
        <taxon>Chitinophagia</taxon>
        <taxon>Chitinophagales</taxon>
        <taxon>Chitinophagaceae</taxon>
        <taxon>Thermoflavifilum</taxon>
    </lineage>
</organism>
<keyword evidence="1" id="KW-0812">Transmembrane</keyword>
<evidence type="ECO:0000313" key="2">
    <source>
        <dbReference type="EMBL" id="SFV33775.1"/>
    </source>
</evidence>